<name>A0A8J7W478_9FIRM</name>
<organism evidence="1 2">
    <name type="scientific">Sinanaerobacter chloroacetimidivorans</name>
    <dbReference type="NCBI Taxonomy" id="2818044"/>
    <lineage>
        <taxon>Bacteria</taxon>
        <taxon>Bacillati</taxon>
        <taxon>Bacillota</taxon>
        <taxon>Clostridia</taxon>
        <taxon>Peptostreptococcales</taxon>
        <taxon>Anaerovoracaceae</taxon>
        <taxon>Sinanaerobacter</taxon>
    </lineage>
</organism>
<protein>
    <submittedName>
        <fullName evidence="1">Lactate dehydrogenase</fullName>
    </submittedName>
</protein>
<accession>A0A8J7W478</accession>
<dbReference type="EMBL" id="JAGSND010000009">
    <property type="protein sequence ID" value="MBR0598905.1"/>
    <property type="molecule type" value="Genomic_DNA"/>
</dbReference>
<dbReference type="InterPro" id="IPR036291">
    <property type="entry name" value="NAD(P)-bd_dom_sf"/>
</dbReference>
<gene>
    <name evidence="1" type="ORF">KCX82_13520</name>
</gene>
<proteinExistence type="predicted"/>
<dbReference type="Proteomes" id="UP000675664">
    <property type="component" value="Unassembled WGS sequence"/>
</dbReference>
<reference evidence="1" key="2">
    <citation type="submission" date="2021-04" db="EMBL/GenBank/DDBJ databases">
        <authorList>
            <person name="Liu J."/>
        </authorList>
    </citation>
    <scope>NUCLEOTIDE SEQUENCE</scope>
    <source>
        <strain evidence="1">BAD-6</strain>
    </source>
</reference>
<dbReference type="Gene3D" id="3.40.50.720">
    <property type="entry name" value="NAD(P)-binding Rossmann-like Domain"/>
    <property type="match status" value="1"/>
</dbReference>
<evidence type="ECO:0000313" key="1">
    <source>
        <dbReference type="EMBL" id="MBR0598905.1"/>
    </source>
</evidence>
<dbReference type="RefSeq" id="WP_227019030.1">
    <property type="nucleotide sequence ID" value="NZ_JAGSND010000009.1"/>
</dbReference>
<reference evidence="1" key="1">
    <citation type="submission" date="2021-04" db="EMBL/GenBank/DDBJ databases">
        <title>Sinoanaerobacter chloroacetimidivorans sp. nov., an obligate anaerobic bacterium isolated from anaerobic sludge.</title>
        <authorList>
            <person name="Bao Y."/>
        </authorList>
    </citation>
    <scope>NUCLEOTIDE SEQUENCE</scope>
    <source>
        <strain evidence="1">BAD-6</strain>
    </source>
</reference>
<evidence type="ECO:0000313" key="2">
    <source>
        <dbReference type="Proteomes" id="UP000675664"/>
    </source>
</evidence>
<sequence>MYVLDDLIKGKSEVASKEPLFEINKKKRVNLLGLGDVGGTLLTGLKLLGGDTISSIGVYNGNQNVAKRYEYEMNQTAYPWDYDRLPEIEIIGKEQLFECDVFIFCASKSVPAVGDEVSDVRMVQFEANRNIIKEYAVIARNKKFKGLFAVVSDPVDPLCREAFLESNKNEQGIFDWNGLKAEQIQGYGLGVMNSRAAYYAKREDRFTSFLKEGRAFGPHGQDLVIANSIENYDDALSRELTALAVNANMKTREIGFKPYIAPALSSGAISLLLTMRGEWHYSSNSIGGIYLGAKNRMTETGVEIERIPLPEKLFKRIEHAYRNLEQIK</sequence>
<dbReference type="SUPFAM" id="SSF51735">
    <property type="entry name" value="NAD(P)-binding Rossmann-fold domains"/>
    <property type="match status" value="1"/>
</dbReference>
<keyword evidence="2" id="KW-1185">Reference proteome</keyword>
<dbReference type="AlphaFoldDB" id="A0A8J7W478"/>
<comment type="caution">
    <text evidence="1">The sequence shown here is derived from an EMBL/GenBank/DDBJ whole genome shotgun (WGS) entry which is preliminary data.</text>
</comment>